<dbReference type="SUPFAM" id="SSF81301">
    <property type="entry name" value="Nucleotidyltransferase"/>
    <property type="match status" value="1"/>
</dbReference>
<dbReference type="Gene3D" id="3.30.460.10">
    <property type="entry name" value="Beta Polymerase, domain 2"/>
    <property type="match status" value="1"/>
</dbReference>
<keyword evidence="3" id="KW-1185">Reference proteome</keyword>
<dbReference type="NCBIfam" id="NF047752">
    <property type="entry name" value="MntA_antitoxin"/>
    <property type="match status" value="1"/>
</dbReference>
<reference evidence="2 3" key="1">
    <citation type="journal article" date="2016" name="Sci. Rep.">
        <title>Metabolic traits of an uncultured archaeal lineage -MSBL1- from brine pools of the Red Sea.</title>
        <authorList>
            <person name="Mwirichia R."/>
            <person name="Alam I."/>
            <person name="Rashid M."/>
            <person name="Vinu M."/>
            <person name="Ba-Alawi W."/>
            <person name="Anthony Kamau A."/>
            <person name="Kamanda Ngugi D."/>
            <person name="Goker M."/>
            <person name="Klenk H.P."/>
            <person name="Bajic V."/>
            <person name="Stingl U."/>
        </authorList>
    </citation>
    <scope>NUCLEOTIDE SEQUENCE [LARGE SCALE GENOMIC DNA]</scope>
    <source>
        <strain evidence="2">SCGC-AAA382A20</strain>
    </source>
</reference>
<protein>
    <recommendedName>
        <fullName evidence="1">Polymerase beta nucleotidyltransferase domain-containing protein</fullName>
    </recommendedName>
</protein>
<dbReference type="EMBL" id="LHYE01000088">
    <property type="protein sequence ID" value="KXB05589.1"/>
    <property type="molecule type" value="Genomic_DNA"/>
</dbReference>
<dbReference type="Proteomes" id="UP000070263">
    <property type="component" value="Unassembled WGS sequence"/>
</dbReference>
<evidence type="ECO:0000259" key="1">
    <source>
        <dbReference type="Pfam" id="PF18765"/>
    </source>
</evidence>
<gene>
    <name evidence="2" type="ORF">AKJ51_04935</name>
</gene>
<evidence type="ECO:0000313" key="3">
    <source>
        <dbReference type="Proteomes" id="UP000070263"/>
    </source>
</evidence>
<accession>A0A133VGM5</accession>
<dbReference type="AlphaFoldDB" id="A0A133VGM5"/>
<sequence length="131" mass="14880">MLPLEKELKKVESELAKDDRIAAAFLLGSAAREEMRSESDVDIAILVEPEATFTGKDQVDLVIALEQIFGRKVDLGILDHDNLIYAKEAYTKGRCIYCNDSFYRDLFGATTFGMYADLRESRKEIEDAYRT</sequence>
<dbReference type="PANTHER" id="PTHR43852">
    <property type="entry name" value="NUCLEOTIDYLTRANSFERASE"/>
    <property type="match status" value="1"/>
</dbReference>
<dbReference type="CDD" id="cd05403">
    <property type="entry name" value="NT_KNTase_like"/>
    <property type="match status" value="1"/>
</dbReference>
<feature type="domain" description="Polymerase beta nucleotidyltransferase" evidence="1">
    <location>
        <begin position="9"/>
        <end position="101"/>
    </location>
</feature>
<organism evidence="2 3">
    <name type="scientific">candidate division MSBL1 archaeon SCGC-AAA382A20</name>
    <dbReference type="NCBI Taxonomy" id="1698280"/>
    <lineage>
        <taxon>Archaea</taxon>
        <taxon>Methanobacteriati</taxon>
        <taxon>Methanobacteriota</taxon>
        <taxon>candidate division MSBL1</taxon>
    </lineage>
</organism>
<dbReference type="Pfam" id="PF18765">
    <property type="entry name" value="Polbeta"/>
    <property type="match status" value="1"/>
</dbReference>
<dbReference type="InterPro" id="IPR043519">
    <property type="entry name" value="NT_sf"/>
</dbReference>
<dbReference type="InterPro" id="IPR052930">
    <property type="entry name" value="TA_antitoxin_MntA"/>
</dbReference>
<comment type="caution">
    <text evidence="2">The sequence shown here is derived from an EMBL/GenBank/DDBJ whole genome shotgun (WGS) entry which is preliminary data.</text>
</comment>
<evidence type="ECO:0000313" key="2">
    <source>
        <dbReference type="EMBL" id="KXB05589.1"/>
    </source>
</evidence>
<dbReference type="InterPro" id="IPR041633">
    <property type="entry name" value="Polbeta"/>
</dbReference>
<name>A0A133VGM5_9EURY</name>
<dbReference type="PANTHER" id="PTHR43852:SF2">
    <property type="entry name" value="PROTEIN ADENYLYLTRANSFERASE MNTA"/>
    <property type="match status" value="1"/>
</dbReference>
<proteinExistence type="predicted"/>